<feature type="compositionally biased region" description="Acidic residues" evidence="1">
    <location>
        <begin position="115"/>
        <end position="129"/>
    </location>
</feature>
<name>A0AAD8KVF1_TARER</name>
<protein>
    <submittedName>
        <fullName evidence="2">Uncharacterized protein</fullName>
    </submittedName>
</protein>
<sequence length="129" mass="14689">MNQGHDTSVSEKGNKDEEVALIAQSELIKNFENERIAPALTQVELSKVKSCKIMVQQLVSESGNKIKTGLEFTHEPMPESITNTLPENFNTNDHSPENEARLKEFLKKKSHDEHQEEESEVEVFIETDH</sequence>
<keyword evidence="3" id="KW-1185">Reference proteome</keyword>
<gene>
    <name evidence="2" type="ORF">QVD17_16684</name>
</gene>
<accession>A0AAD8KVF1</accession>
<feature type="compositionally biased region" description="Basic and acidic residues" evidence="1">
    <location>
        <begin position="94"/>
        <end position="114"/>
    </location>
</feature>
<evidence type="ECO:0000313" key="2">
    <source>
        <dbReference type="EMBL" id="KAK1427931.1"/>
    </source>
</evidence>
<dbReference type="EMBL" id="JAUHHV010000004">
    <property type="protein sequence ID" value="KAK1427931.1"/>
    <property type="molecule type" value="Genomic_DNA"/>
</dbReference>
<evidence type="ECO:0000313" key="3">
    <source>
        <dbReference type="Proteomes" id="UP001229421"/>
    </source>
</evidence>
<reference evidence="2" key="1">
    <citation type="journal article" date="2023" name="bioRxiv">
        <title>Improved chromosome-level genome assembly for marigold (Tagetes erecta).</title>
        <authorList>
            <person name="Jiang F."/>
            <person name="Yuan L."/>
            <person name="Wang S."/>
            <person name="Wang H."/>
            <person name="Xu D."/>
            <person name="Wang A."/>
            <person name="Fan W."/>
        </authorList>
    </citation>
    <scope>NUCLEOTIDE SEQUENCE</scope>
    <source>
        <strain evidence="2">WSJ</strain>
        <tissue evidence="2">Leaf</tissue>
    </source>
</reference>
<evidence type="ECO:0000256" key="1">
    <source>
        <dbReference type="SAM" id="MobiDB-lite"/>
    </source>
</evidence>
<comment type="caution">
    <text evidence="2">The sequence shown here is derived from an EMBL/GenBank/DDBJ whole genome shotgun (WGS) entry which is preliminary data.</text>
</comment>
<feature type="compositionally biased region" description="Polar residues" evidence="1">
    <location>
        <begin position="80"/>
        <end position="93"/>
    </location>
</feature>
<dbReference type="AlphaFoldDB" id="A0AAD8KVF1"/>
<organism evidence="2 3">
    <name type="scientific">Tagetes erecta</name>
    <name type="common">African marigold</name>
    <dbReference type="NCBI Taxonomy" id="13708"/>
    <lineage>
        <taxon>Eukaryota</taxon>
        <taxon>Viridiplantae</taxon>
        <taxon>Streptophyta</taxon>
        <taxon>Embryophyta</taxon>
        <taxon>Tracheophyta</taxon>
        <taxon>Spermatophyta</taxon>
        <taxon>Magnoliopsida</taxon>
        <taxon>eudicotyledons</taxon>
        <taxon>Gunneridae</taxon>
        <taxon>Pentapetalae</taxon>
        <taxon>asterids</taxon>
        <taxon>campanulids</taxon>
        <taxon>Asterales</taxon>
        <taxon>Asteraceae</taxon>
        <taxon>Asteroideae</taxon>
        <taxon>Heliantheae alliance</taxon>
        <taxon>Tageteae</taxon>
        <taxon>Tagetes</taxon>
    </lineage>
</organism>
<proteinExistence type="predicted"/>
<feature type="region of interest" description="Disordered" evidence="1">
    <location>
        <begin position="73"/>
        <end position="129"/>
    </location>
</feature>
<dbReference type="Proteomes" id="UP001229421">
    <property type="component" value="Unassembled WGS sequence"/>
</dbReference>